<dbReference type="HOGENOM" id="CLU_044126_2_0_1"/>
<dbReference type="AlphaFoldDB" id="A0A067MI90"/>
<keyword evidence="2" id="KW-1185">Reference proteome</keyword>
<dbReference type="OrthoDB" id="2588098at2759"/>
<accession>A0A067MI90</accession>
<gene>
    <name evidence="1" type="ORF">BOTBODRAFT_177216</name>
</gene>
<sequence>MGQNWQVINLDKRQRNGCWGKIPEFIWGIEPLESAAHKFVPVDLSSIIASSLSRRKKSPGLTIAQLLGSLYLPMEILVMTFDEINDFTDAFCLAYTNTYLLAAGKSNLWRLKGAHWASDRITQELLTFDDKGHWKNDDGTPNCTNLSRFAGSNYKKLDLEIYNPGLWRFMNKLLPYEEHCYCGFLEAPRYVTSDDLALCNLSKREYVCSKALEAVTGLPVHRPWLRGNVYDLGIVLLTRICWTSHPSLPKDIWLYQGAWAGDRFEITNMDAVNARMKRGEAWKDDSADVLEHIRVVLRGVYRSAGKPELETNSGDDDT</sequence>
<dbReference type="InParanoid" id="A0A067MI90"/>
<protein>
    <submittedName>
        <fullName evidence="1">Uncharacterized protein</fullName>
    </submittedName>
</protein>
<dbReference type="EMBL" id="KL198057">
    <property type="protein sequence ID" value="KDQ11612.1"/>
    <property type="molecule type" value="Genomic_DNA"/>
</dbReference>
<evidence type="ECO:0000313" key="1">
    <source>
        <dbReference type="EMBL" id="KDQ11612.1"/>
    </source>
</evidence>
<evidence type="ECO:0000313" key="2">
    <source>
        <dbReference type="Proteomes" id="UP000027195"/>
    </source>
</evidence>
<organism evidence="1 2">
    <name type="scientific">Botryobasidium botryosum (strain FD-172 SS1)</name>
    <dbReference type="NCBI Taxonomy" id="930990"/>
    <lineage>
        <taxon>Eukaryota</taxon>
        <taxon>Fungi</taxon>
        <taxon>Dikarya</taxon>
        <taxon>Basidiomycota</taxon>
        <taxon>Agaricomycotina</taxon>
        <taxon>Agaricomycetes</taxon>
        <taxon>Cantharellales</taxon>
        <taxon>Botryobasidiaceae</taxon>
        <taxon>Botryobasidium</taxon>
    </lineage>
</organism>
<proteinExistence type="predicted"/>
<dbReference type="Proteomes" id="UP000027195">
    <property type="component" value="Unassembled WGS sequence"/>
</dbReference>
<reference evidence="2" key="1">
    <citation type="journal article" date="2014" name="Proc. Natl. Acad. Sci. U.S.A.">
        <title>Extensive sampling of basidiomycete genomes demonstrates inadequacy of the white-rot/brown-rot paradigm for wood decay fungi.</title>
        <authorList>
            <person name="Riley R."/>
            <person name="Salamov A.A."/>
            <person name="Brown D.W."/>
            <person name="Nagy L.G."/>
            <person name="Floudas D."/>
            <person name="Held B.W."/>
            <person name="Levasseur A."/>
            <person name="Lombard V."/>
            <person name="Morin E."/>
            <person name="Otillar R."/>
            <person name="Lindquist E.A."/>
            <person name="Sun H."/>
            <person name="LaButti K.M."/>
            <person name="Schmutz J."/>
            <person name="Jabbour D."/>
            <person name="Luo H."/>
            <person name="Baker S.E."/>
            <person name="Pisabarro A.G."/>
            <person name="Walton J.D."/>
            <person name="Blanchette R.A."/>
            <person name="Henrissat B."/>
            <person name="Martin F."/>
            <person name="Cullen D."/>
            <person name="Hibbett D.S."/>
            <person name="Grigoriev I.V."/>
        </authorList>
    </citation>
    <scope>NUCLEOTIDE SEQUENCE [LARGE SCALE GENOMIC DNA]</scope>
    <source>
        <strain evidence="2">FD-172 SS1</strain>
    </source>
</reference>
<name>A0A067MI90_BOTB1</name>